<dbReference type="OrthoDB" id="9962457at2"/>
<reference evidence="1" key="2">
    <citation type="journal article" date="2021" name="Front. Microbiol.">
        <title>Comprehensive Comparative Genomics and Phenotyping of Methylobacterium Species.</title>
        <authorList>
            <person name="Alessa O."/>
            <person name="Ogura Y."/>
            <person name="Fujitani Y."/>
            <person name="Takami H."/>
            <person name="Hayashi T."/>
            <person name="Sahin N."/>
            <person name="Tani A."/>
        </authorList>
    </citation>
    <scope>NUCLEOTIDE SEQUENCE</scope>
    <source>
        <strain evidence="1">DSM 22415</strain>
    </source>
</reference>
<dbReference type="AlphaFoldDB" id="A0A564G4N3"/>
<dbReference type="EMBL" id="CABFVH010000055">
    <property type="protein sequence ID" value="VUF15449.1"/>
    <property type="molecule type" value="Genomic_DNA"/>
</dbReference>
<reference evidence="1" key="3">
    <citation type="submission" date="2021-08" db="EMBL/GenBank/DDBJ databases">
        <authorList>
            <person name="Tani A."/>
            <person name="Ola A."/>
            <person name="Ogura Y."/>
            <person name="Katsura K."/>
            <person name="Hayashi T."/>
        </authorList>
    </citation>
    <scope>NUCLEOTIDE SEQUENCE</scope>
    <source>
        <strain evidence="1">DSM 22415</strain>
    </source>
</reference>
<evidence type="ECO:0000313" key="3">
    <source>
        <dbReference type="Proteomes" id="UP000401717"/>
    </source>
</evidence>
<organism evidence="2 3">
    <name type="scientific">Methylobacterium dankookense</name>
    <dbReference type="NCBI Taxonomy" id="560405"/>
    <lineage>
        <taxon>Bacteria</taxon>
        <taxon>Pseudomonadati</taxon>
        <taxon>Pseudomonadota</taxon>
        <taxon>Alphaproteobacteria</taxon>
        <taxon>Hyphomicrobiales</taxon>
        <taxon>Methylobacteriaceae</taxon>
        <taxon>Methylobacterium</taxon>
    </lineage>
</organism>
<reference evidence="2 3" key="1">
    <citation type="submission" date="2019-06" db="EMBL/GenBank/DDBJ databases">
        <authorList>
            <person name="Rodrigo-Torres L."/>
            <person name="Arahal R. D."/>
            <person name="Lucena T."/>
        </authorList>
    </citation>
    <scope>NUCLEOTIDE SEQUENCE [LARGE SCALE GENOMIC DNA]</scope>
    <source>
        <strain evidence="2 3">SW08-7</strain>
    </source>
</reference>
<sequence>MPRSVLPVDPARHRILALQDRARAACAEYNPTPEEFREVLVAACERAGGVEAWAMRLGCKPGVLRSVLEGRRRPQGCMLDTFGLEYVPALGRYADPQLDRRANAVWRVRLAKQLGFA</sequence>
<evidence type="ECO:0000313" key="4">
    <source>
        <dbReference type="Proteomes" id="UP001055303"/>
    </source>
</evidence>
<dbReference type="Proteomes" id="UP001055303">
    <property type="component" value="Unassembled WGS sequence"/>
</dbReference>
<evidence type="ECO:0000313" key="1">
    <source>
        <dbReference type="EMBL" id="GJD59028.1"/>
    </source>
</evidence>
<dbReference type="EMBL" id="BPQI01000182">
    <property type="protein sequence ID" value="GJD59028.1"/>
    <property type="molecule type" value="Genomic_DNA"/>
</dbReference>
<protein>
    <submittedName>
        <fullName evidence="2">Uncharacterized protein</fullName>
    </submittedName>
</protein>
<accession>A0A564G4N3</accession>
<dbReference type="RefSeq" id="WP_144768059.1">
    <property type="nucleotide sequence ID" value="NZ_BPQI01000182.1"/>
</dbReference>
<gene>
    <name evidence="1" type="ORF">IFDJLNFL_4954</name>
    <name evidence="2" type="ORF">MTDSW087_05189</name>
</gene>
<dbReference type="Proteomes" id="UP000401717">
    <property type="component" value="Unassembled WGS sequence"/>
</dbReference>
<evidence type="ECO:0000313" key="2">
    <source>
        <dbReference type="EMBL" id="VUF15449.1"/>
    </source>
</evidence>
<name>A0A564G4N3_9HYPH</name>
<proteinExistence type="predicted"/>
<keyword evidence="4" id="KW-1185">Reference proteome</keyword>